<evidence type="ECO:0000313" key="1">
    <source>
        <dbReference type="EMBL" id="KAK1676663.1"/>
    </source>
</evidence>
<organism evidence="1 2">
    <name type="scientific">Colletotrichum godetiae</name>
    <dbReference type="NCBI Taxonomy" id="1209918"/>
    <lineage>
        <taxon>Eukaryota</taxon>
        <taxon>Fungi</taxon>
        <taxon>Dikarya</taxon>
        <taxon>Ascomycota</taxon>
        <taxon>Pezizomycotina</taxon>
        <taxon>Sordariomycetes</taxon>
        <taxon>Hypocreomycetidae</taxon>
        <taxon>Glomerellales</taxon>
        <taxon>Glomerellaceae</taxon>
        <taxon>Colletotrichum</taxon>
        <taxon>Colletotrichum acutatum species complex</taxon>
    </lineage>
</organism>
<dbReference type="RefSeq" id="XP_060430666.1">
    <property type="nucleotide sequence ID" value="XM_060574749.1"/>
</dbReference>
<reference evidence="1" key="1">
    <citation type="submission" date="2021-06" db="EMBL/GenBank/DDBJ databases">
        <title>Comparative genomics, transcriptomics and evolutionary studies reveal genomic signatures of adaptation to plant cell wall in hemibiotrophic fungi.</title>
        <authorList>
            <consortium name="DOE Joint Genome Institute"/>
            <person name="Baroncelli R."/>
            <person name="Diaz J.F."/>
            <person name="Benocci T."/>
            <person name="Peng M."/>
            <person name="Battaglia E."/>
            <person name="Haridas S."/>
            <person name="Andreopoulos W."/>
            <person name="Labutti K."/>
            <person name="Pangilinan J."/>
            <person name="Floch G.L."/>
            <person name="Makela M.R."/>
            <person name="Henrissat B."/>
            <person name="Grigoriev I.V."/>
            <person name="Crouch J.A."/>
            <person name="De Vries R.P."/>
            <person name="Sukno S.A."/>
            <person name="Thon M.R."/>
        </authorList>
    </citation>
    <scope>NUCLEOTIDE SEQUENCE</scope>
    <source>
        <strain evidence="1">CBS 193.32</strain>
    </source>
</reference>
<accession>A0AAJ0AQD0</accession>
<sequence>MNRCAWNSAYCGLPVHGSIQMPKEIRPNWLQLSSVQHCRRPTDRTEDKDGVGCSVQ</sequence>
<evidence type="ECO:0000313" key="2">
    <source>
        <dbReference type="Proteomes" id="UP001224890"/>
    </source>
</evidence>
<name>A0AAJ0AQD0_9PEZI</name>
<gene>
    <name evidence="1" type="ORF">BDP55DRAFT_661770</name>
</gene>
<protein>
    <submittedName>
        <fullName evidence="1">Uncharacterized protein</fullName>
    </submittedName>
</protein>
<dbReference type="GeneID" id="85459275"/>
<comment type="caution">
    <text evidence="1">The sequence shown here is derived from an EMBL/GenBank/DDBJ whole genome shotgun (WGS) entry which is preliminary data.</text>
</comment>
<dbReference type="Proteomes" id="UP001224890">
    <property type="component" value="Unassembled WGS sequence"/>
</dbReference>
<keyword evidence="2" id="KW-1185">Reference proteome</keyword>
<dbReference type="AlphaFoldDB" id="A0AAJ0AQD0"/>
<proteinExistence type="predicted"/>
<dbReference type="EMBL" id="JAHMHR010000017">
    <property type="protein sequence ID" value="KAK1676663.1"/>
    <property type="molecule type" value="Genomic_DNA"/>
</dbReference>